<evidence type="ECO:0008006" key="4">
    <source>
        <dbReference type="Google" id="ProtNLM"/>
    </source>
</evidence>
<accession>A0ABS6DQU6</accession>
<feature type="signal peptide" evidence="1">
    <location>
        <begin position="1"/>
        <end position="24"/>
    </location>
</feature>
<evidence type="ECO:0000256" key="1">
    <source>
        <dbReference type="SAM" id="SignalP"/>
    </source>
</evidence>
<comment type="caution">
    <text evidence="2">The sequence shown here is derived from an EMBL/GenBank/DDBJ whole genome shotgun (WGS) entry which is preliminary data.</text>
</comment>
<organism evidence="2 3">
    <name type="scientific">Mycoplasma zalophi</name>
    <dbReference type="NCBI Taxonomy" id="191287"/>
    <lineage>
        <taxon>Bacteria</taxon>
        <taxon>Bacillati</taxon>
        <taxon>Mycoplasmatota</taxon>
        <taxon>Mollicutes</taxon>
        <taxon>Mycoplasmataceae</taxon>
        <taxon>Mycoplasma</taxon>
    </lineage>
</organism>
<dbReference type="NCBIfam" id="NF045963">
    <property type="entry name" value="MAG3240_fam"/>
    <property type="match status" value="1"/>
</dbReference>
<protein>
    <recommendedName>
        <fullName evidence="4">Lipoprotein</fullName>
    </recommendedName>
</protein>
<name>A0ABS6DQU6_9MOLU</name>
<feature type="chain" id="PRO_5047487931" description="Lipoprotein" evidence="1">
    <location>
        <begin position="25"/>
        <end position="594"/>
    </location>
</feature>
<reference evidence="2" key="1">
    <citation type="submission" date="2021-06" db="EMBL/GenBank/DDBJ databases">
        <title>Novel Mycoplasma species detected in California sea lions (Zalophus californianus) from the USA.</title>
        <authorList>
            <person name="Volokhov D.V."/>
            <person name="Furtak V.A."/>
            <person name="Zagorodnyaya T.A."/>
        </authorList>
    </citation>
    <scope>NUCLEOTIDE SEQUENCE [LARGE SCALE GENOMIC DNA]</scope>
    <source>
        <strain evidence="2">CSL 5346</strain>
    </source>
</reference>
<dbReference type="Proteomes" id="UP000718793">
    <property type="component" value="Unassembled WGS sequence"/>
</dbReference>
<evidence type="ECO:0000313" key="3">
    <source>
        <dbReference type="Proteomes" id="UP000718793"/>
    </source>
</evidence>
<dbReference type="PROSITE" id="PS51257">
    <property type="entry name" value="PROKAR_LIPOPROTEIN"/>
    <property type="match status" value="1"/>
</dbReference>
<gene>
    <name evidence="2" type="ORF">KQ875_01690</name>
</gene>
<dbReference type="RefSeq" id="WP_216488763.1">
    <property type="nucleotide sequence ID" value="NZ_JAHMHH010000001.1"/>
</dbReference>
<keyword evidence="3" id="KW-1185">Reference proteome</keyword>
<keyword evidence="1" id="KW-0732">Signal</keyword>
<evidence type="ECO:0000313" key="2">
    <source>
        <dbReference type="EMBL" id="MBU4692307.1"/>
    </source>
</evidence>
<dbReference type="EMBL" id="JAHMHH010000001">
    <property type="protein sequence ID" value="MBU4692307.1"/>
    <property type="molecule type" value="Genomic_DNA"/>
</dbReference>
<proteinExistence type="predicted"/>
<sequence length="594" mass="70293">MIKKYLLLTTLISPFAAISLISCASNKVEINEEITTNKYLQRLNLTQIANLQNFKPFLFTYKNGKKIYLKDAKPNDNYSGLVFSNLKSEYIPSFETSKIWKQETTKFNNIKINEQDKYNPSLIDHFFTEYDFNDIKNIGGYNDYWFYFLANKYTHNDFYRIRDPYFFDFQTVIFRMVDDLSKNRGFLRSQSLENQDSQPYLLNFLFKNEYIQASSWLDDDHKEFRDAFVNFLTLYVNKFNLNIKEIKIDWSKAKIKKNGANAFDFIEFSIEDIITFDNTSIVNDLIKNKKFYINNFRNYATNLKFGVGESGLNESLPLFNDYVQNPYLRIKVDNDFNLGTDINAFIKGYDSLEFWNSRGIVYLFNNIKKRLILEVPDVYKEQDEKYEVIDVKFSDYYKTGQIVKAIIKVTKKDKTTKNYVLLSSNFDDHGHLLKGLAIKNAPINQLESKDYFIFREQNSPEFTGISIQEFIKAPLFNDLVAHAIEKTRLFWKNMHEVDVNDLDINNFNLKILTAYLNNYLLEYALENDFNKINSGIKKIELIDINKQENGVINLMFGMYKFINEQDFDFKTENEQPFYTFNIKLTGFKNFQNNK</sequence>